<feature type="compositionally biased region" description="Low complexity" evidence="1">
    <location>
        <begin position="289"/>
        <end position="298"/>
    </location>
</feature>
<feature type="region of interest" description="Disordered" evidence="1">
    <location>
        <begin position="740"/>
        <end position="831"/>
    </location>
</feature>
<feature type="compositionally biased region" description="Polar residues" evidence="1">
    <location>
        <begin position="803"/>
        <end position="815"/>
    </location>
</feature>
<evidence type="ECO:0000313" key="3">
    <source>
        <dbReference type="Proteomes" id="UP001607303"/>
    </source>
</evidence>
<feature type="compositionally biased region" description="Polar residues" evidence="1">
    <location>
        <begin position="778"/>
        <end position="789"/>
    </location>
</feature>
<comment type="caution">
    <text evidence="2">The sequence shown here is derived from an EMBL/GenBank/DDBJ whole genome shotgun (WGS) entry which is preliminary data.</text>
</comment>
<dbReference type="AlphaFoldDB" id="A0ABD2AR96"/>
<feature type="compositionally biased region" description="Basic residues" evidence="1">
    <location>
        <begin position="73"/>
        <end position="83"/>
    </location>
</feature>
<accession>A0ABD2AR96</accession>
<feature type="region of interest" description="Disordered" evidence="1">
    <location>
        <begin position="387"/>
        <end position="473"/>
    </location>
</feature>
<feature type="region of interest" description="Disordered" evidence="1">
    <location>
        <begin position="65"/>
        <end position="87"/>
    </location>
</feature>
<evidence type="ECO:0000313" key="2">
    <source>
        <dbReference type="EMBL" id="KAL2723030.1"/>
    </source>
</evidence>
<feature type="region of interest" description="Disordered" evidence="1">
    <location>
        <begin position="973"/>
        <end position="1029"/>
    </location>
</feature>
<organism evidence="2 3">
    <name type="scientific">Vespula maculifrons</name>
    <name type="common">Eastern yellow jacket</name>
    <name type="synonym">Wasp</name>
    <dbReference type="NCBI Taxonomy" id="7453"/>
    <lineage>
        <taxon>Eukaryota</taxon>
        <taxon>Metazoa</taxon>
        <taxon>Ecdysozoa</taxon>
        <taxon>Arthropoda</taxon>
        <taxon>Hexapoda</taxon>
        <taxon>Insecta</taxon>
        <taxon>Pterygota</taxon>
        <taxon>Neoptera</taxon>
        <taxon>Endopterygota</taxon>
        <taxon>Hymenoptera</taxon>
        <taxon>Apocrita</taxon>
        <taxon>Aculeata</taxon>
        <taxon>Vespoidea</taxon>
        <taxon>Vespidae</taxon>
        <taxon>Vespinae</taxon>
        <taxon>Vespula</taxon>
    </lineage>
</organism>
<keyword evidence="3" id="KW-1185">Reference proteome</keyword>
<gene>
    <name evidence="2" type="ORF">V1477_019621</name>
</gene>
<feature type="compositionally biased region" description="Polar residues" evidence="1">
    <location>
        <begin position="984"/>
        <end position="996"/>
    </location>
</feature>
<feature type="compositionally biased region" description="Low complexity" evidence="1">
    <location>
        <begin position="311"/>
        <end position="324"/>
    </location>
</feature>
<dbReference type="Proteomes" id="UP001607303">
    <property type="component" value="Unassembled WGS sequence"/>
</dbReference>
<feature type="compositionally biased region" description="Low complexity" evidence="1">
    <location>
        <begin position="790"/>
        <end position="802"/>
    </location>
</feature>
<feature type="region of interest" description="Disordered" evidence="1">
    <location>
        <begin position="289"/>
        <end position="324"/>
    </location>
</feature>
<name>A0ABD2AR96_VESMC</name>
<reference evidence="2 3" key="1">
    <citation type="journal article" date="2024" name="Ann. Entomol. Soc. Am.">
        <title>Genomic analyses of the southern and eastern yellowjacket wasps (Hymenoptera: Vespidae) reveal evolutionary signatures of social life.</title>
        <authorList>
            <person name="Catto M.A."/>
            <person name="Caine P.B."/>
            <person name="Orr S.E."/>
            <person name="Hunt B.G."/>
            <person name="Goodisman M.A.D."/>
        </authorList>
    </citation>
    <scope>NUCLEOTIDE SEQUENCE [LARGE SCALE GENOMIC DNA]</scope>
    <source>
        <strain evidence="2">232</strain>
        <tissue evidence="2">Head and thorax</tissue>
    </source>
</reference>
<protein>
    <submittedName>
        <fullName evidence="2">Uncharacterized protein</fullName>
    </submittedName>
</protein>
<feature type="region of interest" description="Disordered" evidence="1">
    <location>
        <begin position="1052"/>
        <end position="1084"/>
    </location>
</feature>
<evidence type="ECO:0000256" key="1">
    <source>
        <dbReference type="SAM" id="MobiDB-lite"/>
    </source>
</evidence>
<sequence>MTKFPVAGIFEIRKSKDRPFPCFDDHSLVGRLEPFSYDRSKTMADKNQILIGLFALAFANVSCRETRGEKPQRPHRPPLKGKRGVSDYPLGYSSGGHSYSSPVYSTVGSGYSLGGSSGSISLGHSGLQSLQSLGVGGGHGLGYSNSGLGSSLGYGMSVGSGLGHGGGLQGLSSHSSYSLPSLPSINLGSAGGSNEGLFTPSKNGPVTFGIHGGNSISGTASSTYSTPIYASGGQGLSAYGSGSSGLSSLPLTLSSPHGSSSYNLPTVTLQSSGTSTGYSLPANSQPHTVSGGLVLSSGSHGGSSGDTLPVSSGSSHGISLSGLSSGSHGGSSGYSLPISSGSHGISSLSSNSGSISGYSLAPVSASYSAPNSHVSLSIGSSDGSSYSLPASSGSHSVSGSSNSGSYSSSGYSPASSDGSSYSSSGSTSYSSPSSSYSSPSSSYSSPSSSYSSQSSSYSSPSSSYSSPSSSYSSPSSSYSAISNGYSSSYSSPSNSYGSPSESHGSYSHLSPRYISYPVGKAYETLTPGSSKYDTISYSSPNILVLLCPIVFGQTHQKNNDPNDEPFLPIFPIYPYNPKLIKRGIDKETETQLTAELYAPKVDAKDSYTPNYSTNYQKDPYYPNYDPYPKTFSSSSTSYSPYYSNNPQATTPYSTLPYNSYNTYTNPYVSTTSHSSIPSTAYPTSSYSTNAYPSPYPSNSYTGAAYQLPPYIPVSNYYYQQPYYYPSYYAPAVFPPLPPPPLYPNPDYSKDSDSDSKENYEKDSRKSQKPKKDDKNQDTSDQYTNDGNYISSNSNDLDSQSSSYKVANSYNQLEQTNELREKPSGSGTYKVINTRTQPSDTEYSIAATYAKTQQLEQLMRQTLAKLLAENAARQVIRYPTYDNKQNHLIKASEVSYGNLNNYDNNNAQNFVSGTNTIAKTGLNYVINPNTFGNFNSGSIVPRQILDTSTTLTRSAKYPDDQYLRKPITLVSLQQSQGTYIPPNKSIKSSTQSSNYDNYENEDTRTNQNYDSSLDDTEGKQEEGYNQGQTASAYKTQNFVTVQTPQAYSYQYASYHPQQTTNQQGTQVYDDNTSDVEFGAKQSNKG</sequence>
<feature type="compositionally biased region" description="Polar residues" evidence="1">
    <location>
        <begin position="1052"/>
        <end position="1069"/>
    </location>
</feature>
<feature type="compositionally biased region" description="Basic and acidic residues" evidence="1">
    <location>
        <begin position="747"/>
        <end position="777"/>
    </location>
</feature>
<proteinExistence type="predicted"/>
<dbReference type="EMBL" id="JAYRBN010000115">
    <property type="protein sequence ID" value="KAL2723030.1"/>
    <property type="molecule type" value="Genomic_DNA"/>
</dbReference>